<evidence type="ECO:0000259" key="2">
    <source>
        <dbReference type="Pfam" id="PF17761"/>
    </source>
</evidence>
<feature type="domain" description="YhcG N-terminal" evidence="2">
    <location>
        <begin position="46"/>
        <end position="102"/>
    </location>
</feature>
<evidence type="ECO:0000313" key="4">
    <source>
        <dbReference type="Proteomes" id="UP000218542"/>
    </source>
</evidence>
<comment type="caution">
    <text evidence="3">The sequence shown here is derived from an EMBL/GenBank/DDBJ whole genome shotgun (WGS) entry which is preliminary data.</text>
</comment>
<gene>
    <name evidence="3" type="ORF">SCALIN_C04_0346</name>
</gene>
<dbReference type="InterPro" id="IPR053148">
    <property type="entry name" value="PD-DEXK-like_domain"/>
</dbReference>
<dbReference type="Proteomes" id="UP000218542">
    <property type="component" value="Unassembled WGS sequence"/>
</dbReference>
<sequence>MFPIGAAVRRQLPVCVQRTGRSEKPEKGASLRHFSDKQEKSPSTSTQGIVIALRKELTWTHYKLLIRVENEDARLWYMNEAADCNWSTRALERQINSLYYERLLSSQDKKPVKEEAKSNISQLQIRPEDVLKDPYVLEFLNLRDRSSEILT</sequence>
<accession>A0A286TVF0</accession>
<evidence type="ECO:0000313" key="3">
    <source>
        <dbReference type="EMBL" id="GAX59858.1"/>
    </source>
</evidence>
<protein>
    <recommendedName>
        <fullName evidence="2">YhcG N-terminal domain-containing protein</fullName>
    </recommendedName>
</protein>
<dbReference type="AlphaFoldDB" id="A0A286TVF0"/>
<proteinExistence type="predicted"/>
<dbReference type="PANTHER" id="PTHR30547">
    <property type="entry name" value="UNCHARACTERIZED PROTEIN YHCG-RELATED"/>
    <property type="match status" value="1"/>
</dbReference>
<evidence type="ECO:0000256" key="1">
    <source>
        <dbReference type="SAM" id="MobiDB-lite"/>
    </source>
</evidence>
<keyword evidence="4" id="KW-1185">Reference proteome</keyword>
<name>A0A286TVF0_9BACT</name>
<dbReference type="PANTHER" id="PTHR30547:SF5">
    <property type="entry name" value="NUCLEASE YHCG-RELATED"/>
    <property type="match status" value="1"/>
</dbReference>
<feature type="compositionally biased region" description="Basic and acidic residues" evidence="1">
    <location>
        <begin position="20"/>
        <end position="40"/>
    </location>
</feature>
<dbReference type="Pfam" id="PF17761">
    <property type="entry name" value="DUF1016_N"/>
    <property type="match status" value="1"/>
</dbReference>
<dbReference type="OrthoDB" id="9801263at2"/>
<organism evidence="3 4">
    <name type="scientific">Candidatus Scalindua japonica</name>
    <dbReference type="NCBI Taxonomy" id="1284222"/>
    <lineage>
        <taxon>Bacteria</taxon>
        <taxon>Pseudomonadati</taxon>
        <taxon>Planctomycetota</taxon>
        <taxon>Candidatus Brocadiia</taxon>
        <taxon>Candidatus Brocadiales</taxon>
        <taxon>Candidatus Scalinduaceae</taxon>
        <taxon>Candidatus Scalindua</taxon>
    </lineage>
</organism>
<dbReference type="EMBL" id="BAOS01000004">
    <property type="protein sequence ID" value="GAX59858.1"/>
    <property type="molecule type" value="Genomic_DNA"/>
</dbReference>
<dbReference type="InterPro" id="IPR041527">
    <property type="entry name" value="YhcG_N"/>
</dbReference>
<reference evidence="4" key="1">
    <citation type="journal article" date="2017" name="Environ. Microbiol. Rep.">
        <title>Genetic Diversity of Marine Anaerobic Ammonium-Oxidizing Bacteria as Revealed by Genomic and Proteomic Analyses of 'Candidatus Scalindua japonica'.</title>
        <authorList>
            <person name="Oshiki M."/>
            <person name="Mizuto K."/>
            <person name="Kimura Z."/>
            <person name="Kindaichi T."/>
            <person name="Satoh H."/>
            <person name="Okabe S."/>
        </authorList>
    </citation>
    <scope>NUCLEOTIDE SEQUENCE [LARGE SCALE GENOMIC DNA]</scope>
    <source>
        <strain evidence="4">husup-a2</strain>
    </source>
</reference>
<feature type="region of interest" description="Disordered" evidence="1">
    <location>
        <begin position="18"/>
        <end position="45"/>
    </location>
</feature>